<reference evidence="2" key="2">
    <citation type="journal article" date="2014" name="ISME J.">
        <title>Microbial stratification in low pH oxic and suboxic macroscopic growths along an acid mine drainage.</title>
        <authorList>
            <person name="Mendez-Garcia C."/>
            <person name="Mesa V."/>
            <person name="Sprenger R.R."/>
            <person name="Richter M."/>
            <person name="Diez M.S."/>
            <person name="Solano J."/>
            <person name="Bargiela R."/>
            <person name="Golyshina O.V."/>
            <person name="Manteca A."/>
            <person name="Ramos J.L."/>
            <person name="Gallego J.R."/>
            <person name="Llorente I."/>
            <person name="Martins Dos Santos V.A."/>
            <person name="Jensen O.N."/>
            <person name="Pelaez A.I."/>
            <person name="Sanchez J."/>
            <person name="Ferrer M."/>
        </authorList>
    </citation>
    <scope>NUCLEOTIDE SEQUENCE</scope>
</reference>
<dbReference type="Pfam" id="PF21804">
    <property type="entry name" value="Transposase_29"/>
    <property type="match status" value="1"/>
</dbReference>
<dbReference type="EMBL" id="AUZZ01011174">
    <property type="protein sequence ID" value="EQD27118.1"/>
    <property type="molecule type" value="Genomic_DNA"/>
</dbReference>
<gene>
    <name evidence="2" type="ORF">B2A_15353</name>
</gene>
<sequence length="174" mass="20762">TLLGPDRRATVVFDRGGWSPKVFVKVLAMGFDILTYRKGRVRRVAEKRFVLRKARLDGRNVKYRLFDQPIRLLKGKLRLRQVTRRSEDGHQTAVITSRWDLRDIHVAYRMFERWRQENFFKYLREEYFIDGLVDYAVEPDDPERSSPIPHARRLTRNYARRVPGSRRSSKPTAQ</sequence>
<evidence type="ECO:0000313" key="2">
    <source>
        <dbReference type="EMBL" id="EQD27118.1"/>
    </source>
</evidence>
<feature type="non-terminal residue" evidence="2">
    <location>
        <position position="1"/>
    </location>
</feature>
<accession>T0Y287</accession>
<proteinExistence type="predicted"/>
<name>T0Y287_9ZZZZ</name>
<comment type="caution">
    <text evidence="2">The sequence shown here is derived from an EMBL/GenBank/DDBJ whole genome shotgun (WGS) entry which is preliminary data.</text>
</comment>
<organism evidence="2">
    <name type="scientific">mine drainage metagenome</name>
    <dbReference type="NCBI Taxonomy" id="410659"/>
    <lineage>
        <taxon>unclassified sequences</taxon>
        <taxon>metagenomes</taxon>
        <taxon>ecological metagenomes</taxon>
    </lineage>
</organism>
<feature type="compositionally biased region" description="Basic residues" evidence="1">
    <location>
        <begin position="150"/>
        <end position="174"/>
    </location>
</feature>
<dbReference type="InterPro" id="IPR049343">
    <property type="entry name" value="Transposase_29"/>
</dbReference>
<protein>
    <recommendedName>
        <fullName evidence="3">Transposase IS4 family protein</fullName>
    </recommendedName>
</protein>
<evidence type="ECO:0008006" key="3">
    <source>
        <dbReference type="Google" id="ProtNLM"/>
    </source>
</evidence>
<reference evidence="2" key="1">
    <citation type="submission" date="2013-08" db="EMBL/GenBank/DDBJ databases">
        <authorList>
            <person name="Mendez C."/>
            <person name="Richter M."/>
            <person name="Ferrer M."/>
            <person name="Sanchez J."/>
        </authorList>
    </citation>
    <scope>NUCLEOTIDE SEQUENCE</scope>
</reference>
<dbReference type="AlphaFoldDB" id="T0Y287"/>
<evidence type="ECO:0000256" key="1">
    <source>
        <dbReference type="SAM" id="MobiDB-lite"/>
    </source>
</evidence>
<feature type="region of interest" description="Disordered" evidence="1">
    <location>
        <begin position="140"/>
        <end position="174"/>
    </location>
</feature>